<organism evidence="1">
    <name type="scientific">marine sediment metagenome</name>
    <dbReference type="NCBI Taxonomy" id="412755"/>
    <lineage>
        <taxon>unclassified sequences</taxon>
        <taxon>metagenomes</taxon>
        <taxon>ecological metagenomes</taxon>
    </lineage>
</organism>
<reference evidence="1" key="1">
    <citation type="journal article" date="2015" name="Nature">
        <title>Complex archaea that bridge the gap between prokaryotes and eukaryotes.</title>
        <authorList>
            <person name="Spang A."/>
            <person name="Saw J.H."/>
            <person name="Jorgensen S.L."/>
            <person name="Zaremba-Niedzwiedzka K."/>
            <person name="Martijn J."/>
            <person name="Lind A.E."/>
            <person name="van Eijk R."/>
            <person name="Schleper C."/>
            <person name="Guy L."/>
            <person name="Ettema T.J."/>
        </authorList>
    </citation>
    <scope>NUCLEOTIDE SEQUENCE</scope>
</reference>
<dbReference type="AlphaFoldDB" id="A0A0F9LGK6"/>
<protein>
    <submittedName>
        <fullName evidence="1">Uncharacterized protein</fullName>
    </submittedName>
</protein>
<name>A0A0F9LGK6_9ZZZZ</name>
<proteinExistence type="predicted"/>
<sequence>MTTLAPDLLAGEKVLDLGAGGHLRRELPIP</sequence>
<accession>A0A0F9LGK6</accession>
<gene>
    <name evidence="1" type="ORF">LCGC14_1216500</name>
</gene>
<dbReference type="EMBL" id="LAZR01006367">
    <property type="protein sequence ID" value="KKM92628.1"/>
    <property type="molecule type" value="Genomic_DNA"/>
</dbReference>
<evidence type="ECO:0000313" key="1">
    <source>
        <dbReference type="EMBL" id="KKM92628.1"/>
    </source>
</evidence>
<comment type="caution">
    <text evidence="1">The sequence shown here is derived from an EMBL/GenBank/DDBJ whole genome shotgun (WGS) entry which is preliminary data.</text>
</comment>